<dbReference type="PROSITE" id="PS50109">
    <property type="entry name" value="HIS_KIN"/>
    <property type="match status" value="1"/>
</dbReference>
<accession>A0ABR6XCZ0</accession>
<comment type="catalytic activity">
    <reaction evidence="1">
        <text>ATP + protein L-histidine = ADP + protein N-phospho-L-histidine.</text>
        <dbReference type="EC" id="2.7.13.3"/>
    </reaction>
</comment>
<feature type="coiled-coil region" evidence="6">
    <location>
        <begin position="258"/>
        <end position="285"/>
    </location>
</feature>
<dbReference type="PROSITE" id="PS50110">
    <property type="entry name" value="RESPONSE_REGULATORY"/>
    <property type="match status" value="1"/>
</dbReference>
<dbReference type="InterPro" id="IPR036890">
    <property type="entry name" value="HATPase_C_sf"/>
</dbReference>
<dbReference type="CDD" id="cd00082">
    <property type="entry name" value="HisKA"/>
    <property type="match status" value="1"/>
</dbReference>
<evidence type="ECO:0000313" key="11">
    <source>
        <dbReference type="Proteomes" id="UP000637632"/>
    </source>
</evidence>
<proteinExistence type="predicted"/>
<dbReference type="SMART" id="SM00388">
    <property type="entry name" value="HisKA"/>
    <property type="match status" value="1"/>
</dbReference>
<dbReference type="CDD" id="cd17546">
    <property type="entry name" value="REC_hyHK_CKI1_RcsC-like"/>
    <property type="match status" value="1"/>
</dbReference>
<dbReference type="InterPro" id="IPR003594">
    <property type="entry name" value="HATPase_dom"/>
</dbReference>
<evidence type="ECO:0000256" key="1">
    <source>
        <dbReference type="ARBA" id="ARBA00000085"/>
    </source>
</evidence>
<dbReference type="Pfam" id="PF02518">
    <property type="entry name" value="HATPase_c"/>
    <property type="match status" value="1"/>
</dbReference>
<keyword evidence="3 5" id="KW-0597">Phosphoprotein</keyword>
<keyword evidence="4" id="KW-0902">Two-component regulatory system</keyword>
<feature type="coiled-coil region" evidence="6">
    <location>
        <begin position="206"/>
        <end position="233"/>
    </location>
</feature>
<dbReference type="Pfam" id="PF00512">
    <property type="entry name" value="HisKA"/>
    <property type="match status" value="1"/>
</dbReference>
<dbReference type="InterPro" id="IPR004358">
    <property type="entry name" value="Sig_transdc_His_kin-like_C"/>
</dbReference>
<dbReference type="PRINTS" id="PR00344">
    <property type="entry name" value="BCTRLSENSOR"/>
</dbReference>
<evidence type="ECO:0000256" key="3">
    <source>
        <dbReference type="ARBA" id="ARBA00022553"/>
    </source>
</evidence>
<evidence type="ECO:0000256" key="5">
    <source>
        <dbReference type="PROSITE-ProRule" id="PRU00169"/>
    </source>
</evidence>
<dbReference type="InterPro" id="IPR003661">
    <property type="entry name" value="HisK_dim/P_dom"/>
</dbReference>
<gene>
    <name evidence="10" type="ORF">H8K26_04410</name>
</gene>
<keyword evidence="6" id="KW-0175">Coiled coil</keyword>
<dbReference type="InterPro" id="IPR005467">
    <property type="entry name" value="His_kinase_dom"/>
</dbReference>
<dbReference type="SUPFAM" id="SSF52172">
    <property type="entry name" value="CheY-like"/>
    <property type="match status" value="1"/>
</dbReference>
<reference evidence="10 11" key="1">
    <citation type="submission" date="2020-08" db="EMBL/GenBank/DDBJ databases">
        <title>Novel species isolated from subtropical streams in China.</title>
        <authorList>
            <person name="Lu H."/>
        </authorList>
    </citation>
    <scope>NUCLEOTIDE SEQUENCE [LARGE SCALE GENOMIC DNA]</scope>
    <source>
        <strain evidence="10 11">CCTCC AB 2015119</strain>
    </source>
</reference>
<evidence type="ECO:0000256" key="7">
    <source>
        <dbReference type="SAM" id="Phobius"/>
    </source>
</evidence>
<feature type="modified residue" description="4-aspartylphosphate" evidence="5">
    <location>
        <position position="586"/>
    </location>
</feature>
<dbReference type="InterPro" id="IPR011006">
    <property type="entry name" value="CheY-like_superfamily"/>
</dbReference>
<keyword evidence="11" id="KW-1185">Reference proteome</keyword>
<dbReference type="Proteomes" id="UP000637632">
    <property type="component" value="Unassembled WGS sequence"/>
</dbReference>
<dbReference type="EC" id="2.7.13.3" evidence="2"/>
<evidence type="ECO:0000256" key="6">
    <source>
        <dbReference type="SAM" id="Coils"/>
    </source>
</evidence>
<keyword evidence="7" id="KW-0472">Membrane</keyword>
<dbReference type="Gene3D" id="1.10.287.130">
    <property type="match status" value="1"/>
</dbReference>
<keyword evidence="7" id="KW-1133">Transmembrane helix</keyword>
<feature type="transmembrane region" description="Helical" evidence="7">
    <location>
        <begin position="6"/>
        <end position="23"/>
    </location>
</feature>
<dbReference type="RefSeq" id="WP_190477683.1">
    <property type="nucleotide sequence ID" value="NZ_JACOFT010000002.1"/>
</dbReference>
<feature type="domain" description="Response regulatory" evidence="9">
    <location>
        <begin position="537"/>
        <end position="657"/>
    </location>
</feature>
<evidence type="ECO:0000259" key="9">
    <source>
        <dbReference type="PROSITE" id="PS50110"/>
    </source>
</evidence>
<dbReference type="InterPro" id="IPR001789">
    <property type="entry name" value="Sig_transdc_resp-reg_receiver"/>
</dbReference>
<dbReference type="EMBL" id="JACOFT010000002">
    <property type="protein sequence ID" value="MBC3810675.1"/>
    <property type="molecule type" value="Genomic_DNA"/>
</dbReference>
<evidence type="ECO:0000256" key="4">
    <source>
        <dbReference type="ARBA" id="ARBA00023012"/>
    </source>
</evidence>
<feature type="domain" description="Histidine kinase" evidence="8">
    <location>
        <begin position="292"/>
        <end position="513"/>
    </location>
</feature>
<evidence type="ECO:0000256" key="2">
    <source>
        <dbReference type="ARBA" id="ARBA00012438"/>
    </source>
</evidence>
<dbReference type="PANTHER" id="PTHR45339">
    <property type="entry name" value="HYBRID SIGNAL TRANSDUCTION HISTIDINE KINASE J"/>
    <property type="match status" value="1"/>
</dbReference>
<dbReference type="SUPFAM" id="SSF55874">
    <property type="entry name" value="ATPase domain of HSP90 chaperone/DNA topoisomerase II/histidine kinase"/>
    <property type="match status" value="1"/>
</dbReference>
<evidence type="ECO:0000259" key="8">
    <source>
        <dbReference type="PROSITE" id="PS50109"/>
    </source>
</evidence>
<dbReference type="InterPro" id="IPR036097">
    <property type="entry name" value="HisK_dim/P_sf"/>
</dbReference>
<protein>
    <recommendedName>
        <fullName evidence="2">histidine kinase</fullName>
        <ecNumber evidence="2">2.7.13.3</ecNumber>
    </recommendedName>
</protein>
<feature type="transmembrane region" description="Helical" evidence="7">
    <location>
        <begin position="146"/>
        <end position="166"/>
    </location>
</feature>
<organism evidence="10 11">
    <name type="scientific">Undibacterium aquatile</name>
    <dbReference type="NCBI Taxonomy" id="1537398"/>
    <lineage>
        <taxon>Bacteria</taxon>
        <taxon>Pseudomonadati</taxon>
        <taxon>Pseudomonadota</taxon>
        <taxon>Betaproteobacteria</taxon>
        <taxon>Burkholderiales</taxon>
        <taxon>Oxalobacteraceae</taxon>
        <taxon>Undibacterium</taxon>
    </lineage>
</organism>
<name>A0ABR6XCZ0_9BURK</name>
<comment type="caution">
    <text evidence="10">The sequence shown here is derived from an EMBL/GenBank/DDBJ whole genome shotgun (WGS) entry which is preliminary data.</text>
</comment>
<dbReference type="Gene3D" id="3.30.565.10">
    <property type="entry name" value="Histidine kinase-like ATPase, C-terminal domain"/>
    <property type="match status" value="1"/>
</dbReference>
<dbReference type="SMART" id="SM00387">
    <property type="entry name" value="HATPase_c"/>
    <property type="match status" value="1"/>
</dbReference>
<evidence type="ECO:0000313" key="10">
    <source>
        <dbReference type="EMBL" id="MBC3810675.1"/>
    </source>
</evidence>
<dbReference type="Pfam" id="PF00072">
    <property type="entry name" value="Response_reg"/>
    <property type="match status" value="1"/>
</dbReference>
<dbReference type="SUPFAM" id="SSF47384">
    <property type="entry name" value="Homodimeric domain of signal transducing histidine kinase"/>
    <property type="match status" value="1"/>
</dbReference>
<dbReference type="PANTHER" id="PTHR45339:SF1">
    <property type="entry name" value="HYBRID SIGNAL TRANSDUCTION HISTIDINE KINASE J"/>
    <property type="match status" value="1"/>
</dbReference>
<dbReference type="Gene3D" id="3.40.50.2300">
    <property type="match status" value="1"/>
</dbReference>
<dbReference type="CDD" id="cd16922">
    <property type="entry name" value="HATPase_EvgS-ArcB-TorS-like"/>
    <property type="match status" value="1"/>
</dbReference>
<dbReference type="SMART" id="SM00448">
    <property type="entry name" value="REC"/>
    <property type="match status" value="1"/>
</dbReference>
<keyword evidence="7" id="KW-0812">Transmembrane</keyword>
<sequence>MYLLYSATWLLLMCTGVALYYETRFTQEIEEVQESASSMLEVAARTVTDSAVIGDYDSIKHTLDSMVLSPNFAAAKFIPMQQGLIESSQRSNINKNDIPSWIIRRVEDHLYDDNRVIKVGGEDYGVLRLVYDDAQIAYRMWQMMQVASALTLASFLFGLILIWFPLKLWLGSLQKSKVLQLGTLSGHDSEYAKLIQNAPLEIRATLIALQNTASQLRTELNERENTLTSLKQILISLLPDVKDKPIEGENISVILSSIEKLVAEAEQIRQDLITAKEAAEGANKAKSAFLANMSHEIRTPMNGVIGMLELSMDTPLTAEQREFLNMAHSSAKNLLVIINDILDFSKIEADKIELEFIDIELHDLLHEIFKLHEISAHKKNLSMQCHFAEDLPDVIVGDPVRIRQIVHNLLANAVKFTDRGGVHFDVAVSRDVKDAPQLLVSVTDSGIGIPASEQTYIFDAFSQQDASTTRRFGGTGLGLSISHKLAQLMGGRISIQSEVGKGSKFTFSFPLKFSEKQTLSGERKQRQHQSSVQRQLKVLIAEDNLVNQTLITNLVERQGHSTTLANNGLEAINYWKENEFDLILMDMQMPVMGGMEATKEIRKFEEEKKTAYKIPIYALTASAMLDEKEEALKSGLDGYLTKPINRAILYEVLARIAGNKA</sequence>